<evidence type="ECO:0000256" key="3">
    <source>
        <dbReference type="ARBA" id="ARBA00023136"/>
    </source>
</evidence>
<dbReference type="KEGG" id="dpte:113795620"/>
<evidence type="ECO:0000256" key="1">
    <source>
        <dbReference type="ARBA" id="ARBA00022692"/>
    </source>
</evidence>
<comment type="subcellular location">
    <subcellularLocation>
        <location evidence="4">Rough endoplasmic reticulum membrane</location>
        <topology evidence="4">Single-pass type I membrane protein</topology>
    </subcellularLocation>
</comment>
<evidence type="ECO:0000256" key="9">
    <source>
        <dbReference type="SAM" id="Phobius"/>
    </source>
</evidence>
<dbReference type="PANTHER" id="PTHR12883">
    <property type="entry name" value="ADIPOCYTE-SPECIFIC PROTEIN 4-RELATED"/>
    <property type="match status" value="1"/>
</dbReference>
<evidence type="ECO:0000256" key="5">
    <source>
        <dbReference type="ARBA" id="ARBA00034746"/>
    </source>
</evidence>
<feature type="compositionally biased region" description="Basic and acidic residues" evidence="8">
    <location>
        <begin position="453"/>
        <end position="486"/>
    </location>
</feature>
<dbReference type="GeneID" id="113795620"/>
<keyword evidence="1 9" id="KW-0812">Transmembrane</keyword>
<dbReference type="PANTHER" id="PTHR12883:SF0">
    <property type="entry name" value="PAT COMPLEX SUBUNIT CCDC47"/>
    <property type="match status" value="1"/>
</dbReference>
<dbReference type="GO" id="GO:0032469">
    <property type="term" value="P:endoplasmic reticulum calcium ion homeostasis"/>
    <property type="evidence" value="ECO:0007669"/>
    <property type="project" value="InterPro"/>
</dbReference>
<dbReference type="RefSeq" id="XP_027201625.1">
    <property type="nucleotide sequence ID" value="XM_027345824.1"/>
</dbReference>
<feature type="compositionally biased region" description="Polar residues" evidence="8">
    <location>
        <begin position="89"/>
        <end position="104"/>
    </location>
</feature>
<evidence type="ECO:0000256" key="4">
    <source>
        <dbReference type="ARBA" id="ARBA00034697"/>
    </source>
</evidence>
<evidence type="ECO:0000313" key="13">
    <source>
        <dbReference type="RefSeq" id="XP_027201626.1"/>
    </source>
</evidence>
<dbReference type="AlphaFoldDB" id="A0A6P6Y9J8"/>
<evidence type="ECO:0000313" key="12">
    <source>
        <dbReference type="RefSeq" id="XP_027201625.1"/>
    </source>
</evidence>
<proteinExistence type="inferred from homology"/>
<feature type="signal peptide" evidence="10">
    <location>
        <begin position="1"/>
        <end position="29"/>
    </location>
</feature>
<feature type="chain" id="PRO_5044650874" description="PAT complex subunit CCDC47" evidence="10">
    <location>
        <begin position="30"/>
        <end position="503"/>
    </location>
</feature>
<dbReference type="GO" id="GO:0005509">
    <property type="term" value="F:calcium ion binding"/>
    <property type="evidence" value="ECO:0007669"/>
    <property type="project" value="InterPro"/>
</dbReference>
<dbReference type="GO" id="GO:0030867">
    <property type="term" value="C:rough endoplasmic reticulum membrane"/>
    <property type="evidence" value="ECO:0007669"/>
    <property type="project" value="UniProtKB-SubCell"/>
</dbReference>
<keyword evidence="2 9" id="KW-1133">Transmembrane helix</keyword>
<feature type="region of interest" description="Disordered" evidence="8">
    <location>
        <begin position="443"/>
        <end position="503"/>
    </location>
</feature>
<protein>
    <recommendedName>
        <fullName evidence="6">PAT complex subunit CCDC47</fullName>
    </recommendedName>
    <alternativeName>
        <fullName evidence="7">Coiled-coil domain-containing protein 47</fullName>
    </alternativeName>
</protein>
<dbReference type="Proteomes" id="UP000515146">
    <property type="component" value="Unplaced"/>
</dbReference>
<comment type="similarity">
    <text evidence="5">Belongs to the CCDC47 family.</text>
</comment>
<feature type="compositionally biased region" description="Acidic residues" evidence="8">
    <location>
        <begin position="51"/>
        <end position="69"/>
    </location>
</feature>
<organism evidence="11 13">
    <name type="scientific">Dermatophagoides pteronyssinus</name>
    <name type="common">European house dust mite</name>
    <dbReference type="NCBI Taxonomy" id="6956"/>
    <lineage>
        <taxon>Eukaryota</taxon>
        <taxon>Metazoa</taxon>
        <taxon>Ecdysozoa</taxon>
        <taxon>Arthropoda</taxon>
        <taxon>Chelicerata</taxon>
        <taxon>Arachnida</taxon>
        <taxon>Acari</taxon>
        <taxon>Acariformes</taxon>
        <taxon>Sarcoptiformes</taxon>
        <taxon>Astigmata</taxon>
        <taxon>Psoroptidia</taxon>
        <taxon>Analgoidea</taxon>
        <taxon>Pyroglyphidae</taxon>
        <taxon>Dermatophagoidinae</taxon>
        <taxon>Dermatophagoides</taxon>
    </lineage>
</organism>
<dbReference type="InterPro" id="IPR012879">
    <property type="entry name" value="CCDC47"/>
</dbReference>
<evidence type="ECO:0000313" key="11">
    <source>
        <dbReference type="Proteomes" id="UP000515146"/>
    </source>
</evidence>
<evidence type="ECO:0000256" key="6">
    <source>
        <dbReference type="ARBA" id="ARBA00034875"/>
    </source>
</evidence>
<reference evidence="12 13" key="1">
    <citation type="submission" date="2025-04" db="UniProtKB">
        <authorList>
            <consortium name="RefSeq"/>
        </authorList>
    </citation>
    <scope>IDENTIFICATION</scope>
    <source>
        <strain evidence="12 13">Airmid</strain>
    </source>
</reference>
<dbReference type="OrthoDB" id="10039147at2759"/>
<evidence type="ECO:0000256" key="8">
    <source>
        <dbReference type="SAM" id="MobiDB-lite"/>
    </source>
</evidence>
<evidence type="ECO:0000256" key="10">
    <source>
        <dbReference type="SAM" id="SignalP"/>
    </source>
</evidence>
<accession>A0A6P6Y9J8</accession>
<feature type="transmembrane region" description="Helical" evidence="9">
    <location>
        <begin position="160"/>
        <end position="179"/>
    </location>
</feature>
<keyword evidence="11" id="KW-1185">Reference proteome</keyword>
<feature type="compositionally biased region" description="Basic residues" evidence="8">
    <location>
        <begin position="487"/>
        <end position="503"/>
    </location>
</feature>
<sequence>MFLKRTITTGNLFLLLNICLFLLINHVWCGVKSSSSSQEDSINSNKINNNNDDEFAEFEELDDDDDANNDEYVRPISSTPMSVEKPSDKSSNQVPEQSKSFSTQDSDPDSMIIEEDDEDEFETVREEIDDEKPLNYDEPKKDGIQFTKIPLHLRTSWESYYIEFICIFALAIYFLNYMAGRSRNIKLANTWFEKNKDILEYNFALVGDDLKQKIQEPGLLKETENVYTLWCSGRTLIDGMLIEIRLQKRQDLFSTIVSYFKPINDKILIKAFLSADSMDNFVFCIAQRKIAPKLSKEMNDLATYCPERKNPEKYGITSDNYLLLNEIGEAACFILDSKIVSLLDKNDDIIEFIHISDQFSGVRNDETQSMATKLPEVKKMLIISVNLPSTISSPNMDELDRLKPILQMAFYLVDKLKRFRLSREKKVKSDRSRQKIEKLFLQSTHQQRQEAAQMKREEKRRAEKEKMLQEMDPEKQRKWEEKEYKREMKKKIPKMKQLKVKAM</sequence>
<dbReference type="Pfam" id="PF07946">
    <property type="entry name" value="CCDC47"/>
    <property type="match status" value="1"/>
</dbReference>
<evidence type="ECO:0000256" key="2">
    <source>
        <dbReference type="ARBA" id="ARBA00022989"/>
    </source>
</evidence>
<feature type="compositionally biased region" description="Low complexity" evidence="8">
    <location>
        <begin position="34"/>
        <end position="50"/>
    </location>
</feature>
<feature type="region of interest" description="Disordered" evidence="8">
    <location>
        <begin position="34"/>
        <end position="111"/>
    </location>
</feature>
<name>A0A6P6Y9J8_DERPT</name>
<keyword evidence="3 9" id="KW-0472">Membrane</keyword>
<evidence type="ECO:0000256" key="7">
    <source>
        <dbReference type="ARBA" id="ARBA00034902"/>
    </source>
</evidence>
<dbReference type="RefSeq" id="XP_027201626.1">
    <property type="nucleotide sequence ID" value="XM_027345825.1"/>
</dbReference>
<keyword evidence="10" id="KW-0732">Signal</keyword>
<dbReference type="OMA" id="MHLVRDM"/>
<gene>
    <name evidence="12 13" type="primary">LOC113795620</name>
</gene>